<proteinExistence type="predicted"/>
<name>A0A9D4JSM8_DREPO</name>
<accession>A0A9D4JSM8</accession>
<reference evidence="2" key="1">
    <citation type="journal article" date="2019" name="bioRxiv">
        <title>The Genome of the Zebra Mussel, Dreissena polymorpha: A Resource for Invasive Species Research.</title>
        <authorList>
            <person name="McCartney M.A."/>
            <person name="Auch B."/>
            <person name="Kono T."/>
            <person name="Mallez S."/>
            <person name="Zhang Y."/>
            <person name="Obille A."/>
            <person name="Becker A."/>
            <person name="Abrahante J.E."/>
            <person name="Garbe J."/>
            <person name="Badalamenti J.P."/>
            <person name="Herman A."/>
            <person name="Mangelson H."/>
            <person name="Liachko I."/>
            <person name="Sullivan S."/>
            <person name="Sone E.D."/>
            <person name="Koren S."/>
            <person name="Silverstein K.A.T."/>
            <person name="Beckman K.B."/>
            <person name="Gohl D.M."/>
        </authorList>
    </citation>
    <scope>NUCLEOTIDE SEQUENCE</scope>
    <source>
        <strain evidence="2">Duluth1</strain>
        <tissue evidence="2">Whole animal</tissue>
    </source>
</reference>
<feature type="region of interest" description="Disordered" evidence="1">
    <location>
        <begin position="1"/>
        <end position="59"/>
    </location>
</feature>
<organism evidence="2 3">
    <name type="scientific">Dreissena polymorpha</name>
    <name type="common">Zebra mussel</name>
    <name type="synonym">Mytilus polymorpha</name>
    <dbReference type="NCBI Taxonomy" id="45954"/>
    <lineage>
        <taxon>Eukaryota</taxon>
        <taxon>Metazoa</taxon>
        <taxon>Spiralia</taxon>
        <taxon>Lophotrochozoa</taxon>
        <taxon>Mollusca</taxon>
        <taxon>Bivalvia</taxon>
        <taxon>Autobranchia</taxon>
        <taxon>Heteroconchia</taxon>
        <taxon>Euheterodonta</taxon>
        <taxon>Imparidentia</taxon>
        <taxon>Neoheterodontei</taxon>
        <taxon>Myida</taxon>
        <taxon>Dreissenoidea</taxon>
        <taxon>Dreissenidae</taxon>
        <taxon>Dreissena</taxon>
    </lineage>
</organism>
<evidence type="ECO:0000313" key="2">
    <source>
        <dbReference type="EMBL" id="KAH3823160.1"/>
    </source>
</evidence>
<dbReference type="AlphaFoldDB" id="A0A9D4JSM8"/>
<keyword evidence="3" id="KW-1185">Reference proteome</keyword>
<feature type="compositionally biased region" description="Polar residues" evidence="1">
    <location>
        <begin position="47"/>
        <end position="59"/>
    </location>
</feature>
<evidence type="ECO:0000313" key="3">
    <source>
        <dbReference type="Proteomes" id="UP000828390"/>
    </source>
</evidence>
<dbReference type="EMBL" id="JAIWYP010000005">
    <property type="protein sequence ID" value="KAH3823160.1"/>
    <property type="molecule type" value="Genomic_DNA"/>
</dbReference>
<sequence length="59" mass="6702">MKRNCSRKNYTARIQENVPDTQDGFLRQQQQTGKLKGDTPALCIRSSEPSLPTSLTKTY</sequence>
<protein>
    <submittedName>
        <fullName evidence="2">Uncharacterized protein</fullName>
    </submittedName>
</protein>
<evidence type="ECO:0000256" key="1">
    <source>
        <dbReference type="SAM" id="MobiDB-lite"/>
    </source>
</evidence>
<reference evidence="2" key="2">
    <citation type="submission" date="2020-11" db="EMBL/GenBank/DDBJ databases">
        <authorList>
            <person name="McCartney M.A."/>
            <person name="Auch B."/>
            <person name="Kono T."/>
            <person name="Mallez S."/>
            <person name="Becker A."/>
            <person name="Gohl D.M."/>
            <person name="Silverstein K.A.T."/>
            <person name="Koren S."/>
            <person name="Bechman K.B."/>
            <person name="Herman A."/>
            <person name="Abrahante J.E."/>
            <person name="Garbe J."/>
        </authorList>
    </citation>
    <scope>NUCLEOTIDE SEQUENCE</scope>
    <source>
        <strain evidence="2">Duluth1</strain>
        <tissue evidence="2">Whole animal</tissue>
    </source>
</reference>
<gene>
    <name evidence="2" type="ORF">DPMN_124959</name>
</gene>
<dbReference type="Proteomes" id="UP000828390">
    <property type="component" value="Unassembled WGS sequence"/>
</dbReference>
<comment type="caution">
    <text evidence="2">The sequence shown here is derived from an EMBL/GenBank/DDBJ whole genome shotgun (WGS) entry which is preliminary data.</text>
</comment>
<feature type="compositionally biased region" description="Polar residues" evidence="1">
    <location>
        <begin position="7"/>
        <end position="20"/>
    </location>
</feature>